<organism evidence="2 3">
    <name type="scientific">Sphaerobolus stellatus (strain SS14)</name>
    <dbReference type="NCBI Taxonomy" id="990650"/>
    <lineage>
        <taxon>Eukaryota</taxon>
        <taxon>Fungi</taxon>
        <taxon>Dikarya</taxon>
        <taxon>Basidiomycota</taxon>
        <taxon>Agaricomycotina</taxon>
        <taxon>Agaricomycetes</taxon>
        <taxon>Phallomycetidae</taxon>
        <taxon>Geastrales</taxon>
        <taxon>Sphaerobolaceae</taxon>
        <taxon>Sphaerobolus</taxon>
    </lineage>
</organism>
<accession>A0A0C9W3I0</accession>
<feature type="region of interest" description="Disordered" evidence="1">
    <location>
        <begin position="163"/>
        <end position="230"/>
    </location>
</feature>
<feature type="compositionally biased region" description="Polar residues" evidence="1">
    <location>
        <begin position="68"/>
        <end position="83"/>
    </location>
</feature>
<feature type="compositionally biased region" description="Low complexity" evidence="1">
    <location>
        <begin position="56"/>
        <end position="67"/>
    </location>
</feature>
<evidence type="ECO:0000256" key="1">
    <source>
        <dbReference type="SAM" id="MobiDB-lite"/>
    </source>
</evidence>
<feature type="compositionally biased region" description="Polar residues" evidence="1">
    <location>
        <begin position="14"/>
        <end position="29"/>
    </location>
</feature>
<protein>
    <submittedName>
        <fullName evidence="2">Uncharacterized protein</fullName>
    </submittedName>
</protein>
<dbReference type="Proteomes" id="UP000054279">
    <property type="component" value="Unassembled WGS sequence"/>
</dbReference>
<evidence type="ECO:0000313" key="3">
    <source>
        <dbReference type="Proteomes" id="UP000054279"/>
    </source>
</evidence>
<reference evidence="2 3" key="1">
    <citation type="submission" date="2014-06" db="EMBL/GenBank/DDBJ databases">
        <title>Evolutionary Origins and Diversification of the Mycorrhizal Mutualists.</title>
        <authorList>
            <consortium name="DOE Joint Genome Institute"/>
            <consortium name="Mycorrhizal Genomics Consortium"/>
            <person name="Kohler A."/>
            <person name="Kuo A."/>
            <person name="Nagy L.G."/>
            <person name="Floudas D."/>
            <person name="Copeland A."/>
            <person name="Barry K.W."/>
            <person name="Cichocki N."/>
            <person name="Veneault-Fourrey C."/>
            <person name="LaButti K."/>
            <person name="Lindquist E.A."/>
            <person name="Lipzen A."/>
            <person name="Lundell T."/>
            <person name="Morin E."/>
            <person name="Murat C."/>
            <person name="Riley R."/>
            <person name="Ohm R."/>
            <person name="Sun H."/>
            <person name="Tunlid A."/>
            <person name="Henrissat B."/>
            <person name="Grigoriev I.V."/>
            <person name="Hibbett D.S."/>
            <person name="Martin F."/>
        </authorList>
    </citation>
    <scope>NUCLEOTIDE SEQUENCE [LARGE SCALE GENOMIC DNA]</scope>
    <source>
        <strain evidence="2 3">SS14</strain>
    </source>
</reference>
<dbReference type="HOGENOM" id="CLU_1205415_0_0_1"/>
<feature type="compositionally biased region" description="Polar residues" evidence="1">
    <location>
        <begin position="205"/>
        <end position="230"/>
    </location>
</feature>
<dbReference type="AlphaFoldDB" id="A0A0C9W3I0"/>
<dbReference type="EMBL" id="KN837106">
    <property type="protein sequence ID" value="KIJ46582.1"/>
    <property type="molecule type" value="Genomic_DNA"/>
</dbReference>
<evidence type="ECO:0000313" key="2">
    <source>
        <dbReference type="EMBL" id="KIJ46582.1"/>
    </source>
</evidence>
<feature type="region of interest" description="Disordered" evidence="1">
    <location>
        <begin position="1"/>
        <end position="85"/>
    </location>
</feature>
<name>A0A0C9W3I0_SPHS4</name>
<keyword evidence="3" id="KW-1185">Reference proteome</keyword>
<sequence>MVSRHPTPLPQPTSPTGSPTNLNTGQSFEALTHATPNGYVGPPPVPHPAPAQQLNPSIAHAAASPHPQGSQRVNSNPTPQPFTHSLMGPFISHGQFRMTAHPLQVAYPSQQPIVSSRPEAMNNPMPFAPSIEGQKSWNSLAVEYKSRNINMQHNIEKSPMSKAANQMSAPSTQVTSPSTCGKKRGRPLTQKTPGCPSRCLRRASSPATSNDIANRTRSTTHTSSGVTIVE</sequence>
<proteinExistence type="predicted"/>
<feature type="compositionally biased region" description="Polar residues" evidence="1">
    <location>
        <begin position="163"/>
        <end position="179"/>
    </location>
</feature>
<gene>
    <name evidence="2" type="ORF">M422DRAFT_249732</name>
</gene>